<sequence>MAKEKNENKNTNETVHEFRYLIKISNEKYLDLMESYTTLGDHCHFKPPIPKLGLRLSKEIITKHKKRILNNIQLYFKKLNMAIIAKHSSVEDVKQYAVSLLPPTAQDFWSMDFYESYKIIFNILPRNEVYTFLREIFVTK</sequence>
<accession>S4NRW1</accession>
<reference evidence="1" key="1">
    <citation type="journal article" date="2013" name="BMC Genomics">
        <title>Unscrambling butterfly oogenesis.</title>
        <authorList>
            <person name="Carter J.M."/>
            <person name="Baker S.C."/>
            <person name="Pink R."/>
            <person name="Carter D.R."/>
            <person name="Collins A."/>
            <person name="Tomlin J."/>
            <person name="Gibbs M."/>
            <person name="Breuker C.J."/>
        </authorList>
    </citation>
    <scope>NUCLEOTIDE SEQUENCE</scope>
    <source>
        <tissue evidence="1">Ovary</tissue>
    </source>
</reference>
<feature type="non-terminal residue" evidence="1">
    <location>
        <position position="140"/>
    </location>
</feature>
<reference evidence="1" key="2">
    <citation type="submission" date="2013-05" db="EMBL/GenBank/DDBJ databases">
        <authorList>
            <person name="Carter J.-M."/>
            <person name="Baker S.C."/>
            <person name="Pink R."/>
            <person name="Carter D.R.F."/>
            <person name="Collins A."/>
            <person name="Tomlin J."/>
            <person name="Gibbs M."/>
            <person name="Breuker C.J."/>
        </authorList>
    </citation>
    <scope>NUCLEOTIDE SEQUENCE</scope>
    <source>
        <tissue evidence="1">Ovary</tissue>
    </source>
</reference>
<dbReference type="EMBL" id="GAIX01014302">
    <property type="protein sequence ID" value="JAA78258.1"/>
    <property type="molecule type" value="Transcribed_RNA"/>
</dbReference>
<organism evidence="1">
    <name type="scientific">Pararge aegeria</name>
    <name type="common">speckled wood butterfly</name>
    <dbReference type="NCBI Taxonomy" id="116150"/>
    <lineage>
        <taxon>Eukaryota</taxon>
        <taxon>Metazoa</taxon>
        <taxon>Ecdysozoa</taxon>
        <taxon>Arthropoda</taxon>
        <taxon>Hexapoda</taxon>
        <taxon>Insecta</taxon>
        <taxon>Pterygota</taxon>
        <taxon>Neoptera</taxon>
        <taxon>Endopterygota</taxon>
        <taxon>Lepidoptera</taxon>
        <taxon>Glossata</taxon>
        <taxon>Ditrysia</taxon>
        <taxon>Papilionoidea</taxon>
        <taxon>Nymphalidae</taxon>
        <taxon>Satyrinae</taxon>
        <taxon>Satyrini</taxon>
        <taxon>Parargina</taxon>
        <taxon>Pararge</taxon>
    </lineage>
</organism>
<dbReference type="AlphaFoldDB" id="S4NRW1"/>
<proteinExistence type="predicted"/>
<name>S4NRW1_9NEOP</name>
<evidence type="ECO:0000313" key="1">
    <source>
        <dbReference type="EMBL" id="JAA78258.1"/>
    </source>
</evidence>
<protein>
    <submittedName>
        <fullName evidence="1">Uncharacterized protein</fullName>
    </submittedName>
</protein>